<dbReference type="Gene3D" id="2.70.70.10">
    <property type="entry name" value="Glucose Permease (Domain IIA)"/>
    <property type="match status" value="1"/>
</dbReference>
<comment type="caution">
    <text evidence="2">The sequence shown here is derived from an EMBL/GenBank/DDBJ whole genome shotgun (WGS) entry which is preliminary data.</text>
</comment>
<evidence type="ECO:0000313" key="3">
    <source>
        <dbReference type="Proteomes" id="UP000018719"/>
    </source>
</evidence>
<dbReference type="GO" id="GO:0004222">
    <property type="term" value="F:metalloendopeptidase activity"/>
    <property type="evidence" value="ECO:0007669"/>
    <property type="project" value="TreeGrafter"/>
</dbReference>
<dbReference type="AlphaFoldDB" id="V6HDF2"/>
<dbReference type="PANTHER" id="PTHR21666">
    <property type="entry name" value="PEPTIDASE-RELATED"/>
    <property type="match status" value="1"/>
</dbReference>
<dbReference type="EMBL" id="AHMM02000015">
    <property type="protein sequence ID" value="EQA38151.1"/>
    <property type="molecule type" value="Genomic_DNA"/>
</dbReference>
<evidence type="ECO:0000313" key="2">
    <source>
        <dbReference type="EMBL" id="EQA38151.1"/>
    </source>
</evidence>
<dbReference type="Proteomes" id="UP000018719">
    <property type="component" value="Unassembled WGS sequence"/>
</dbReference>
<dbReference type="CDD" id="cd12797">
    <property type="entry name" value="M23_peptidase"/>
    <property type="match status" value="1"/>
</dbReference>
<organism evidence="2 3">
    <name type="scientific">Leptospira inadai serovar Lyme str. 10</name>
    <dbReference type="NCBI Taxonomy" id="1049790"/>
    <lineage>
        <taxon>Bacteria</taxon>
        <taxon>Pseudomonadati</taxon>
        <taxon>Spirochaetota</taxon>
        <taxon>Spirochaetia</taxon>
        <taxon>Leptospirales</taxon>
        <taxon>Leptospiraceae</taxon>
        <taxon>Leptospira</taxon>
    </lineage>
</organism>
<dbReference type="PANTHER" id="PTHR21666:SF270">
    <property type="entry name" value="MUREIN HYDROLASE ACTIVATOR ENVC"/>
    <property type="match status" value="1"/>
</dbReference>
<protein>
    <submittedName>
        <fullName evidence="2">Peptidase, M23 family</fullName>
    </submittedName>
</protein>
<proteinExistence type="predicted"/>
<name>V6HDF2_9LEPT</name>
<dbReference type="STRING" id="1049790.LEP1GSC047_4417"/>
<sequence length="352" mass="38629">MSYFVPEHAPMSEAEREKAAESARNNLLNNILGGIGYVAGRVGDFAKGIWDGMFGEEDGEFLAHGSDIAFDGKIVSGWLEGIQSKTLSAQDKAAFWEEWKTQSRDQTDATISILKSLGYDVSELENKVKALRAAKDGVPGGYDKDGFMYTNQEGAAIQVVGSREKSFLERVSSFFGFIANGINSAWNGLFGSSSLTENRFETAPVTILNNGARLPVGAEGSRYGMRTFIDQDGNEKTHFHTGLDQPIPAGTPIPAVADGKVVIVIEIYKNGIDQGYGAQVMIEHENGVRTNYGHNSAILVKVGDIVKQGQVISFSGNSGHSTGPHMHFEVRTYNEERKTWEFNDPRTFDWRR</sequence>
<dbReference type="InterPro" id="IPR050570">
    <property type="entry name" value="Cell_wall_metabolism_enzyme"/>
</dbReference>
<evidence type="ECO:0000259" key="1">
    <source>
        <dbReference type="Pfam" id="PF01551"/>
    </source>
</evidence>
<dbReference type="InterPro" id="IPR016047">
    <property type="entry name" value="M23ase_b-sheet_dom"/>
</dbReference>
<dbReference type="Pfam" id="PF01551">
    <property type="entry name" value="Peptidase_M23"/>
    <property type="match status" value="1"/>
</dbReference>
<feature type="domain" description="M23ase beta-sheet core" evidence="1">
    <location>
        <begin position="239"/>
        <end position="335"/>
    </location>
</feature>
<reference evidence="2 3" key="1">
    <citation type="submission" date="2013-05" db="EMBL/GenBank/DDBJ databases">
        <authorList>
            <person name="Harkins D.M."/>
            <person name="Durkin A.S."/>
            <person name="Brinkac L.M."/>
            <person name="Haft D.H."/>
            <person name="Selengut J.D."/>
            <person name="Sanka R."/>
            <person name="DePew J."/>
            <person name="Purushe J."/>
            <person name="Hartskeerl R.A."/>
            <person name="Ahmed A."/>
            <person name="van der Linden H."/>
            <person name="Goris M.G.A."/>
            <person name="Vinetz J.M."/>
            <person name="Sutton G.G."/>
            <person name="Nierman W.C."/>
            <person name="Fouts D.E."/>
        </authorList>
    </citation>
    <scope>NUCLEOTIDE SEQUENCE [LARGE SCALE GENOMIC DNA]</scope>
    <source>
        <strain evidence="2 3">10</strain>
    </source>
</reference>
<gene>
    <name evidence="2" type="ORF">LEP1GSC047_4417</name>
</gene>
<accession>V6HDF2</accession>
<dbReference type="InterPro" id="IPR011055">
    <property type="entry name" value="Dup_hybrid_motif"/>
</dbReference>
<dbReference type="RefSeq" id="WP_010420021.1">
    <property type="nucleotide sequence ID" value="NZ_AHMM02000015.1"/>
</dbReference>
<dbReference type="SUPFAM" id="SSF51261">
    <property type="entry name" value="Duplicated hybrid motif"/>
    <property type="match status" value="1"/>
</dbReference>